<organism evidence="1 2">
    <name type="scientific">Pterulicium gracile</name>
    <dbReference type="NCBI Taxonomy" id="1884261"/>
    <lineage>
        <taxon>Eukaryota</taxon>
        <taxon>Fungi</taxon>
        <taxon>Dikarya</taxon>
        <taxon>Basidiomycota</taxon>
        <taxon>Agaricomycotina</taxon>
        <taxon>Agaricomycetes</taxon>
        <taxon>Agaricomycetidae</taxon>
        <taxon>Agaricales</taxon>
        <taxon>Pleurotineae</taxon>
        <taxon>Pterulaceae</taxon>
        <taxon>Pterulicium</taxon>
    </lineage>
</organism>
<evidence type="ECO:0000313" key="1">
    <source>
        <dbReference type="EMBL" id="TFL03264.1"/>
    </source>
</evidence>
<dbReference type="AlphaFoldDB" id="A0A5C3QY32"/>
<accession>A0A5C3QY32</accession>
<evidence type="ECO:0000313" key="2">
    <source>
        <dbReference type="Proteomes" id="UP000305067"/>
    </source>
</evidence>
<proteinExistence type="predicted"/>
<name>A0A5C3QY32_9AGAR</name>
<sequence>MACKARLQIERIHQAKELSNSQSWAGSCVDSSIAKSQNRRHVPRILRESEIHAMRPAVEKLGTKLLA</sequence>
<dbReference type="PROSITE" id="PS51257">
    <property type="entry name" value="PROKAR_LIPOPROTEIN"/>
    <property type="match status" value="1"/>
</dbReference>
<gene>
    <name evidence="1" type="ORF">BDV98DRAFT_379702</name>
</gene>
<keyword evidence="2" id="KW-1185">Reference proteome</keyword>
<dbReference type="EMBL" id="ML178820">
    <property type="protein sequence ID" value="TFL03264.1"/>
    <property type="molecule type" value="Genomic_DNA"/>
</dbReference>
<protein>
    <submittedName>
        <fullName evidence="1">Uncharacterized protein</fullName>
    </submittedName>
</protein>
<reference evidence="1 2" key="1">
    <citation type="journal article" date="2019" name="Nat. Ecol. Evol.">
        <title>Megaphylogeny resolves global patterns of mushroom evolution.</title>
        <authorList>
            <person name="Varga T."/>
            <person name="Krizsan K."/>
            <person name="Foldi C."/>
            <person name="Dima B."/>
            <person name="Sanchez-Garcia M."/>
            <person name="Sanchez-Ramirez S."/>
            <person name="Szollosi G.J."/>
            <person name="Szarkandi J.G."/>
            <person name="Papp V."/>
            <person name="Albert L."/>
            <person name="Andreopoulos W."/>
            <person name="Angelini C."/>
            <person name="Antonin V."/>
            <person name="Barry K.W."/>
            <person name="Bougher N.L."/>
            <person name="Buchanan P."/>
            <person name="Buyck B."/>
            <person name="Bense V."/>
            <person name="Catcheside P."/>
            <person name="Chovatia M."/>
            <person name="Cooper J."/>
            <person name="Damon W."/>
            <person name="Desjardin D."/>
            <person name="Finy P."/>
            <person name="Geml J."/>
            <person name="Haridas S."/>
            <person name="Hughes K."/>
            <person name="Justo A."/>
            <person name="Karasinski D."/>
            <person name="Kautmanova I."/>
            <person name="Kiss B."/>
            <person name="Kocsube S."/>
            <person name="Kotiranta H."/>
            <person name="LaButti K.M."/>
            <person name="Lechner B.E."/>
            <person name="Liimatainen K."/>
            <person name="Lipzen A."/>
            <person name="Lukacs Z."/>
            <person name="Mihaltcheva S."/>
            <person name="Morgado L.N."/>
            <person name="Niskanen T."/>
            <person name="Noordeloos M.E."/>
            <person name="Ohm R.A."/>
            <person name="Ortiz-Santana B."/>
            <person name="Ovrebo C."/>
            <person name="Racz N."/>
            <person name="Riley R."/>
            <person name="Savchenko A."/>
            <person name="Shiryaev A."/>
            <person name="Soop K."/>
            <person name="Spirin V."/>
            <person name="Szebenyi C."/>
            <person name="Tomsovsky M."/>
            <person name="Tulloss R.E."/>
            <person name="Uehling J."/>
            <person name="Grigoriev I.V."/>
            <person name="Vagvolgyi C."/>
            <person name="Papp T."/>
            <person name="Martin F.M."/>
            <person name="Miettinen O."/>
            <person name="Hibbett D.S."/>
            <person name="Nagy L.G."/>
        </authorList>
    </citation>
    <scope>NUCLEOTIDE SEQUENCE [LARGE SCALE GENOMIC DNA]</scope>
    <source>
        <strain evidence="1 2">CBS 309.79</strain>
    </source>
</reference>
<dbReference type="Proteomes" id="UP000305067">
    <property type="component" value="Unassembled WGS sequence"/>
</dbReference>